<keyword evidence="2" id="KW-1185">Reference proteome</keyword>
<accession>A0A6A7K9X1</accession>
<dbReference type="EMBL" id="WHNX01000017">
    <property type="protein sequence ID" value="MPW26339.1"/>
    <property type="molecule type" value="Genomic_DNA"/>
</dbReference>
<dbReference type="InterPro" id="IPR036890">
    <property type="entry name" value="HATPase_C_sf"/>
</dbReference>
<reference evidence="1 2" key="1">
    <citation type="submission" date="2019-10" db="EMBL/GenBank/DDBJ databases">
        <title>Alkalibaculum tamaniensis sp.nov., a new alkaliphilic acetogen, isolated on methoxylated aromatics from a mud volcano.</title>
        <authorList>
            <person name="Khomyakova M.A."/>
            <person name="Merkel A.Y."/>
            <person name="Bonch-Osmolovskaya E.A."/>
            <person name="Slobodkin A.I."/>
        </authorList>
    </citation>
    <scope>NUCLEOTIDE SEQUENCE [LARGE SCALE GENOMIC DNA]</scope>
    <source>
        <strain evidence="1 2">M08DMB</strain>
    </source>
</reference>
<proteinExistence type="predicted"/>
<comment type="caution">
    <text evidence="1">The sequence shown here is derived from an EMBL/GenBank/DDBJ whole genome shotgun (WGS) entry which is preliminary data.</text>
</comment>
<dbReference type="Proteomes" id="UP000440004">
    <property type="component" value="Unassembled WGS sequence"/>
</dbReference>
<name>A0A6A7K9X1_9FIRM</name>
<organism evidence="1 2">
    <name type="scientific">Alkalibaculum sporogenes</name>
    <dbReference type="NCBI Taxonomy" id="2655001"/>
    <lineage>
        <taxon>Bacteria</taxon>
        <taxon>Bacillati</taxon>
        <taxon>Bacillota</taxon>
        <taxon>Clostridia</taxon>
        <taxon>Eubacteriales</taxon>
        <taxon>Eubacteriaceae</taxon>
        <taxon>Alkalibaculum</taxon>
    </lineage>
</organism>
<sequence length="88" mass="9860">MTSAQKLEEIYCNPIPLEWEAFSTELSDSISILGKSAGFAIEFHSSATEKSVWLDKDTVYNVAENLISNAMRYADKLIRVDLTSGRLE</sequence>
<protein>
    <submittedName>
        <fullName evidence="1">Uncharacterized protein</fullName>
    </submittedName>
</protein>
<dbReference type="AlphaFoldDB" id="A0A6A7K9X1"/>
<gene>
    <name evidence="1" type="ORF">GC105_11115</name>
</gene>
<evidence type="ECO:0000313" key="2">
    <source>
        <dbReference type="Proteomes" id="UP000440004"/>
    </source>
</evidence>
<dbReference type="SUPFAM" id="SSF55874">
    <property type="entry name" value="ATPase domain of HSP90 chaperone/DNA topoisomerase II/histidine kinase"/>
    <property type="match status" value="1"/>
</dbReference>
<evidence type="ECO:0000313" key="1">
    <source>
        <dbReference type="EMBL" id="MPW26339.1"/>
    </source>
</evidence>